<feature type="transmembrane region" description="Helical" evidence="7">
    <location>
        <begin position="14"/>
        <end position="37"/>
    </location>
</feature>
<evidence type="ECO:0000256" key="6">
    <source>
        <dbReference type="ARBA" id="ARBA00023136"/>
    </source>
</evidence>
<dbReference type="InterPro" id="IPR014047">
    <property type="entry name" value="Chr_Tranpt_l_chain"/>
</dbReference>
<comment type="subcellular location">
    <subcellularLocation>
        <location evidence="1">Cell membrane</location>
        <topology evidence="1">Multi-pass membrane protein</topology>
    </subcellularLocation>
</comment>
<evidence type="ECO:0000256" key="2">
    <source>
        <dbReference type="ARBA" id="ARBA00005262"/>
    </source>
</evidence>
<keyword evidence="4 7" id="KW-0812">Transmembrane</keyword>
<protein>
    <submittedName>
        <fullName evidence="8">Chromate transporter</fullName>
    </submittedName>
</protein>
<comment type="caution">
    <text evidence="8">The sequence shown here is derived from an EMBL/GenBank/DDBJ whole genome shotgun (WGS) entry which is preliminary data.</text>
</comment>
<evidence type="ECO:0000256" key="5">
    <source>
        <dbReference type="ARBA" id="ARBA00022989"/>
    </source>
</evidence>
<evidence type="ECO:0000313" key="9">
    <source>
        <dbReference type="Proteomes" id="UP001152766"/>
    </source>
</evidence>
<gene>
    <name evidence="8" type="ORF">EXJ73_10440</name>
</gene>
<name>A0A9X4R865_9BURK</name>
<feature type="transmembrane region" description="Helical" evidence="7">
    <location>
        <begin position="281"/>
        <end position="303"/>
    </location>
</feature>
<dbReference type="Proteomes" id="UP001152766">
    <property type="component" value="Unassembled WGS sequence"/>
</dbReference>
<keyword evidence="5 7" id="KW-1133">Transmembrane helix</keyword>
<feature type="transmembrane region" description="Helical" evidence="7">
    <location>
        <begin position="147"/>
        <end position="180"/>
    </location>
</feature>
<feature type="transmembrane region" description="Helical" evidence="7">
    <location>
        <begin position="253"/>
        <end position="275"/>
    </location>
</feature>
<comment type="similarity">
    <text evidence="2">Belongs to the chromate ion transporter (CHR) (TC 2.A.51) family.</text>
</comment>
<dbReference type="AlphaFoldDB" id="A0A9X4R865"/>
<dbReference type="NCBIfam" id="TIGR00937">
    <property type="entry name" value="2A51"/>
    <property type="match status" value="1"/>
</dbReference>
<evidence type="ECO:0000256" key="4">
    <source>
        <dbReference type="ARBA" id="ARBA00022692"/>
    </source>
</evidence>
<organism evidence="8 9">
    <name type="scientific">Pelomonas aquatica</name>
    <dbReference type="NCBI Taxonomy" id="431058"/>
    <lineage>
        <taxon>Bacteria</taxon>
        <taxon>Pseudomonadati</taxon>
        <taxon>Pseudomonadota</taxon>
        <taxon>Betaproteobacteria</taxon>
        <taxon>Burkholderiales</taxon>
        <taxon>Sphaerotilaceae</taxon>
        <taxon>Roseateles</taxon>
    </lineage>
</organism>
<reference evidence="8" key="1">
    <citation type="submission" date="2019-02" db="EMBL/GenBank/DDBJ databases">
        <title>Draft genome of the type strain Pelomonas aquatica CCUG 52575T.</title>
        <authorList>
            <person name="Gomila M."/>
            <person name="Lalucat J."/>
        </authorList>
    </citation>
    <scope>NUCLEOTIDE SEQUENCE</scope>
    <source>
        <strain evidence="8">CCUG 52575</strain>
    </source>
</reference>
<evidence type="ECO:0000313" key="8">
    <source>
        <dbReference type="EMBL" id="MDG0862888.1"/>
    </source>
</evidence>
<evidence type="ECO:0000256" key="1">
    <source>
        <dbReference type="ARBA" id="ARBA00004651"/>
    </source>
</evidence>
<dbReference type="RefSeq" id="WP_268152405.1">
    <property type="nucleotide sequence ID" value="NZ_JAPPUW010000015.1"/>
</dbReference>
<evidence type="ECO:0000256" key="7">
    <source>
        <dbReference type="SAM" id="Phobius"/>
    </source>
</evidence>
<keyword evidence="9" id="KW-1185">Reference proteome</keyword>
<dbReference type="PANTHER" id="PTHR33567">
    <property type="entry name" value="CHROMATE ION TRANSPORTER (EUROFUNG)"/>
    <property type="match status" value="1"/>
</dbReference>
<accession>A0A9X4R865</accession>
<dbReference type="GO" id="GO:0005886">
    <property type="term" value="C:plasma membrane"/>
    <property type="evidence" value="ECO:0007669"/>
    <property type="project" value="UniProtKB-SubCell"/>
</dbReference>
<feature type="transmembrane region" description="Helical" evidence="7">
    <location>
        <begin position="117"/>
        <end position="135"/>
    </location>
</feature>
<feature type="transmembrane region" description="Helical" evidence="7">
    <location>
        <begin position="368"/>
        <end position="386"/>
    </location>
</feature>
<feature type="transmembrane region" description="Helical" evidence="7">
    <location>
        <begin position="342"/>
        <end position="361"/>
    </location>
</feature>
<dbReference type="EMBL" id="SGUG01000013">
    <property type="protein sequence ID" value="MDG0862888.1"/>
    <property type="molecule type" value="Genomic_DNA"/>
</dbReference>
<proteinExistence type="inferred from homology"/>
<feature type="transmembrane region" description="Helical" evidence="7">
    <location>
        <begin position="315"/>
        <end position="336"/>
    </location>
</feature>
<dbReference type="GO" id="GO:0015109">
    <property type="term" value="F:chromate transmembrane transporter activity"/>
    <property type="evidence" value="ECO:0007669"/>
    <property type="project" value="InterPro"/>
</dbReference>
<evidence type="ECO:0000256" key="3">
    <source>
        <dbReference type="ARBA" id="ARBA00022475"/>
    </source>
</evidence>
<dbReference type="PIRSF" id="PIRSF004810">
    <property type="entry name" value="ChrA"/>
    <property type="match status" value="1"/>
</dbReference>
<sequence length="387" mass="40814">MNDAIPPRYTLWQLVAYMLGLGSWGFGGPVALVGFMYRDLVERRQWIAESDYKEGMALAQLMPGPLAAQLAIYLGYVHHRVLGATLAGLAFVLPSFLMVVALGAAYVAYGGLGWMQAVFYGVGAAVIGIIAMSAWKLTAKNIGRDKLLWAVFVVSAGVTVLTQSEVVWLFLGAGLLVWLLRAPPRLGGRLNGLAASAPLAGGLLAAVDWPRLVEIGAFFAYAGSFVFGSGLAIVPFLYGGVVQEHHWLTDRQFVDAVAVAMITPGPVVITTGFIGYLVAGFWGAVVAALGTFVPCWLFTILPAPYFKKHGRRPGIAAFVDGVTAAAIGAITGAVIVIGQRSITDWVTAALALATVGALWRFRKLPEPLIVLAAALIGLAVHPLTAAG</sequence>
<keyword evidence="3" id="KW-1003">Cell membrane</keyword>
<keyword evidence="6 7" id="KW-0472">Membrane</keyword>
<feature type="transmembrane region" description="Helical" evidence="7">
    <location>
        <begin position="82"/>
        <end position="105"/>
    </location>
</feature>
<dbReference type="InterPro" id="IPR003370">
    <property type="entry name" value="Chromate_transpt"/>
</dbReference>
<feature type="transmembrane region" description="Helical" evidence="7">
    <location>
        <begin position="218"/>
        <end position="241"/>
    </location>
</feature>
<dbReference type="PANTHER" id="PTHR33567:SF3">
    <property type="entry name" value="CHROMATE ION TRANSPORTER (EUROFUNG)"/>
    <property type="match status" value="1"/>
</dbReference>
<dbReference type="Pfam" id="PF02417">
    <property type="entry name" value="Chromate_transp"/>
    <property type="match status" value="2"/>
</dbReference>